<accession>A0A4D6WM76</accession>
<protein>
    <recommendedName>
        <fullName evidence="1">Mce/MlaD domain-containing protein</fullName>
    </recommendedName>
</protein>
<reference evidence="2" key="2">
    <citation type="submission" date="2019-04" db="EMBL/GenBank/DDBJ databases">
        <authorList>
            <person name="Pasella M."/>
        </authorList>
    </citation>
    <scope>NUCLEOTIDE SEQUENCE</scope>
    <source>
        <strain evidence="2">PD2927</strain>
    </source>
</reference>
<name>A0A4D6WM76_9FLOR</name>
<dbReference type="Pfam" id="PF02470">
    <property type="entry name" value="MlaD"/>
    <property type="match status" value="1"/>
</dbReference>
<geneLocation type="plastid" evidence="2"/>
<organism evidence="2">
    <name type="scientific">Callithamnion tetricum</name>
    <dbReference type="NCBI Taxonomy" id="193179"/>
    <lineage>
        <taxon>Eukaryota</taxon>
        <taxon>Rhodophyta</taxon>
        <taxon>Florideophyceae</taxon>
        <taxon>Rhodymeniophycidae</taxon>
        <taxon>Ceramiales</taxon>
        <taxon>Callithamniaceae</taxon>
        <taxon>Callithamnion</taxon>
    </lineage>
</organism>
<dbReference type="InterPro" id="IPR003399">
    <property type="entry name" value="Mce/MlaD"/>
</dbReference>
<evidence type="ECO:0000313" key="2">
    <source>
        <dbReference type="EMBL" id="QCI05014.1"/>
    </source>
</evidence>
<dbReference type="PANTHER" id="PTHR34675:SF1">
    <property type="entry name" value="PROTEIN TRIGALACTOSYLDIACYLGLYCEROL 2, CHLOROPLASTIC"/>
    <property type="match status" value="1"/>
</dbReference>
<keyword evidence="2" id="KW-0934">Plastid</keyword>
<proteinExistence type="predicted"/>
<gene>
    <name evidence="2" type="primary">ycf22</name>
</gene>
<dbReference type="InterPro" id="IPR039342">
    <property type="entry name" value="TGD2-like"/>
</dbReference>
<dbReference type="PANTHER" id="PTHR34675">
    <property type="entry name" value="PROTEIN TRIGALACTOSYLDIACYLGLYCEROL 2, CHLOROPLASTIC"/>
    <property type="match status" value="1"/>
</dbReference>
<sequence length="156" mass="18083">MRGVTIGYIQSLQVNTNYVIVLAYIKSKYILIPKSSIVETNQTGLFNDTTIDIIPLKKLSVVDFNKINVFSKSCLYSSVLCNYHYIRGERGLNYDDLIRATTRISQRFDDPRFFNLFYLFLQNCIDISDEIVLITTDISQILSLFNFWIENILGLK</sequence>
<evidence type="ECO:0000259" key="1">
    <source>
        <dbReference type="Pfam" id="PF02470"/>
    </source>
</evidence>
<feature type="domain" description="Mce/MlaD" evidence="1">
    <location>
        <begin position="1"/>
        <end position="55"/>
    </location>
</feature>
<dbReference type="EMBL" id="MK814616">
    <property type="protein sequence ID" value="QCI05014.1"/>
    <property type="molecule type" value="Genomic_DNA"/>
</dbReference>
<reference evidence="2" key="1">
    <citation type="journal article" date="2019" name="Mol. Phylogenet. Evol.">
        <title>Morphological evolution and classification of the red algal order Ceramiales inferred using plastid phylogenomics.</title>
        <authorList>
            <person name="Diaz-Tapia P."/>
            <person name="Pasella M.M."/>
            <person name="Verbruggen H."/>
            <person name="Maggs C.A."/>
        </authorList>
    </citation>
    <scope>NUCLEOTIDE SEQUENCE</scope>
    <source>
        <strain evidence="2">PD2927</strain>
    </source>
</reference>
<dbReference type="AlphaFoldDB" id="A0A4D6WM76"/>